<dbReference type="SUPFAM" id="SSF55194">
    <property type="entry name" value="Ribosome recycling factor, RRF"/>
    <property type="match status" value="1"/>
</dbReference>
<dbReference type="InterPro" id="IPR002661">
    <property type="entry name" value="Ribosome_recyc_fac"/>
</dbReference>
<dbReference type="GO" id="GO:0005829">
    <property type="term" value="C:cytosol"/>
    <property type="evidence" value="ECO:0007669"/>
    <property type="project" value="GOC"/>
</dbReference>
<evidence type="ECO:0000256" key="1">
    <source>
        <dbReference type="ARBA" id="ARBA00004496"/>
    </source>
</evidence>
<evidence type="ECO:0000256" key="3">
    <source>
        <dbReference type="ARBA" id="ARBA00022490"/>
    </source>
</evidence>
<dbReference type="PANTHER" id="PTHR20982">
    <property type="entry name" value="RIBOSOME RECYCLING FACTOR"/>
    <property type="match status" value="1"/>
</dbReference>
<dbReference type="Gene3D" id="3.30.1360.40">
    <property type="match status" value="1"/>
</dbReference>
<accession>A0A3B1BWV0</accession>
<keyword evidence="3" id="KW-0963">Cytoplasm</keyword>
<dbReference type="HAMAP" id="MF_00040">
    <property type="entry name" value="RRF"/>
    <property type="match status" value="1"/>
</dbReference>
<evidence type="ECO:0000256" key="4">
    <source>
        <dbReference type="ARBA" id="ARBA00022917"/>
    </source>
</evidence>
<dbReference type="FunFam" id="3.30.1360.40:FF:000001">
    <property type="entry name" value="Ribosome-recycling factor"/>
    <property type="match status" value="1"/>
</dbReference>
<dbReference type="InterPro" id="IPR023584">
    <property type="entry name" value="Ribosome_recyc_fac_dom"/>
</dbReference>
<dbReference type="NCBIfam" id="TIGR00496">
    <property type="entry name" value="frr"/>
    <property type="match status" value="1"/>
</dbReference>
<dbReference type="CDD" id="cd00520">
    <property type="entry name" value="RRF"/>
    <property type="match status" value="1"/>
</dbReference>
<dbReference type="GO" id="GO:0043023">
    <property type="term" value="F:ribosomal large subunit binding"/>
    <property type="evidence" value="ECO:0007669"/>
    <property type="project" value="TreeGrafter"/>
</dbReference>
<keyword evidence="4" id="KW-0648">Protein biosynthesis</keyword>
<dbReference type="FunFam" id="1.10.132.20:FF:000001">
    <property type="entry name" value="Ribosome-recycling factor"/>
    <property type="match status" value="1"/>
</dbReference>
<dbReference type="AlphaFoldDB" id="A0A3B1BWV0"/>
<proteinExistence type="inferred from homology"/>
<organism evidence="6">
    <name type="scientific">hydrothermal vent metagenome</name>
    <dbReference type="NCBI Taxonomy" id="652676"/>
    <lineage>
        <taxon>unclassified sequences</taxon>
        <taxon>metagenomes</taxon>
        <taxon>ecological metagenomes</taxon>
    </lineage>
</organism>
<comment type="similarity">
    <text evidence="2">Belongs to the RRF family.</text>
</comment>
<dbReference type="GO" id="GO:0002184">
    <property type="term" value="P:cytoplasmic translational termination"/>
    <property type="evidence" value="ECO:0007669"/>
    <property type="project" value="TreeGrafter"/>
</dbReference>
<feature type="domain" description="Ribosome recycling factor" evidence="5">
    <location>
        <begin position="21"/>
        <end position="183"/>
    </location>
</feature>
<protein>
    <submittedName>
        <fullName evidence="6">Ribosome recycling factor</fullName>
    </submittedName>
</protein>
<gene>
    <name evidence="6" type="ORF">MNBD_NITROSPINAE04-2332</name>
</gene>
<dbReference type="EMBL" id="UOGA01000225">
    <property type="protein sequence ID" value="VAX22419.1"/>
    <property type="molecule type" value="Genomic_DNA"/>
</dbReference>
<evidence type="ECO:0000313" key="6">
    <source>
        <dbReference type="EMBL" id="VAX22419.1"/>
    </source>
</evidence>
<reference evidence="6" key="1">
    <citation type="submission" date="2018-06" db="EMBL/GenBank/DDBJ databases">
        <authorList>
            <person name="Zhirakovskaya E."/>
        </authorList>
    </citation>
    <scope>NUCLEOTIDE SEQUENCE</scope>
</reference>
<sequence length="185" mass="20509">MVEKIFGEVKHKMEVTVEHLARELAGIRTGRASLALLDGIHVDYYGVETPLNQVANLSLPDSLTISVQPWDTSMTPAIEKAILASDLGLTPSSDGKIIRIPIPPLTEERRKELVKVVRKTAEEAKIAIRNVRRDGVDSIKKKEKAKEISEDESHTAADRVQKITDEFIGSVSALEAEKEKEVMDK</sequence>
<evidence type="ECO:0000259" key="5">
    <source>
        <dbReference type="Pfam" id="PF01765"/>
    </source>
</evidence>
<comment type="subcellular location">
    <subcellularLocation>
        <location evidence="1">Cytoplasm</location>
    </subcellularLocation>
</comment>
<name>A0A3B1BWV0_9ZZZZ</name>
<dbReference type="PANTHER" id="PTHR20982:SF3">
    <property type="entry name" value="MITOCHONDRIAL RIBOSOME RECYCLING FACTOR PSEUDO 1"/>
    <property type="match status" value="1"/>
</dbReference>
<dbReference type="Gene3D" id="1.10.132.20">
    <property type="entry name" value="Ribosome-recycling factor"/>
    <property type="match status" value="1"/>
</dbReference>
<dbReference type="Pfam" id="PF01765">
    <property type="entry name" value="RRF"/>
    <property type="match status" value="1"/>
</dbReference>
<dbReference type="InterPro" id="IPR036191">
    <property type="entry name" value="RRF_sf"/>
</dbReference>
<evidence type="ECO:0000256" key="2">
    <source>
        <dbReference type="ARBA" id="ARBA00005912"/>
    </source>
</evidence>